<dbReference type="Gene3D" id="3.40.50.410">
    <property type="entry name" value="von Willebrand factor, type A domain"/>
    <property type="match status" value="1"/>
</dbReference>
<evidence type="ECO:0000313" key="3">
    <source>
        <dbReference type="Proteomes" id="UP000313066"/>
    </source>
</evidence>
<feature type="region of interest" description="Disordered" evidence="1">
    <location>
        <begin position="224"/>
        <end position="245"/>
    </location>
</feature>
<dbReference type="Proteomes" id="UP000313066">
    <property type="component" value="Unassembled WGS sequence"/>
</dbReference>
<proteinExistence type="predicted"/>
<evidence type="ECO:0008006" key="4">
    <source>
        <dbReference type="Google" id="ProtNLM"/>
    </source>
</evidence>
<dbReference type="EMBL" id="VDMA02000006">
    <property type="protein sequence ID" value="KAB8184833.1"/>
    <property type="molecule type" value="Genomic_DNA"/>
</dbReference>
<accession>A0A5N6BX40</accession>
<evidence type="ECO:0000313" key="2">
    <source>
        <dbReference type="EMBL" id="KAB8184833.1"/>
    </source>
</evidence>
<keyword evidence="3" id="KW-1185">Reference proteome</keyword>
<dbReference type="AlphaFoldDB" id="A0A5N6BX40"/>
<dbReference type="SUPFAM" id="SSF53300">
    <property type="entry name" value="vWA-like"/>
    <property type="match status" value="1"/>
</dbReference>
<gene>
    <name evidence="2" type="ORF">FH610_012990</name>
</gene>
<comment type="caution">
    <text evidence="2">The sequence shown here is derived from an EMBL/GenBank/DDBJ whole genome shotgun (WGS) entry which is preliminary data.</text>
</comment>
<sequence length="405" mass="42173">MTGPRRRGRRAVAVLLAVAAVVAGAGAYVWFVLVPDYRTAFLVDASAGPAGRFGAIAAAVGSAARNSGDGDALSMRRFGGTCGATGTTAEVVPTGRGQGDRIATEARTLTPSGAATLGDGVLAAIDDFSGLYPFRGKKVNRIVVVTGHGEDACTEDQGALRKAIRDRITAAGLTLEFRFVGYQVPKSRQDGLRQLAAATGAPEPRFATSADDLTTVLHKLTIPGPAGASHVKVPGDTPAPEPSEERKQYDFSVVMLTGWGVKVSGAPVSCAAETNETSTDGRQCRFKLAEGQRIRLTAEIHGPDPNPMRAQNNPNYRPMNTPYWYGCDEGPKSRTCTVTMDAERVSRPVDTSAKTPTTSRVACVATEDPAGGGVGMVTCAMLTGASSPPMPEITYADGSVDSPQG</sequence>
<protein>
    <recommendedName>
        <fullName evidence="4">VWA domain-containing protein</fullName>
    </recommendedName>
</protein>
<dbReference type="RefSeq" id="WP_139574601.1">
    <property type="nucleotide sequence ID" value="NZ_VDMA02000006.1"/>
</dbReference>
<dbReference type="InterPro" id="IPR036465">
    <property type="entry name" value="vWFA_dom_sf"/>
</dbReference>
<reference evidence="2 3" key="1">
    <citation type="submission" date="2019-10" db="EMBL/GenBank/DDBJ databases">
        <title>Nonomuraea sp. nov., isolated from Phyllanthus amarus.</title>
        <authorList>
            <person name="Klykleung N."/>
            <person name="Tanasupawat S."/>
        </authorList>
    </citation>
    <scope>NUCLEOTIDE SEQUENCE [LARGE SCALE GENOMIC DNA]</scope>
    <source>
        <strain evidence="2 3">CR1-09</strain>
    </source>
</reference>
<evidence type="ECO:0000256" key="1">
    <source>
        <dbReference type="SAM" id="MobiDB-lite"/>
    </source>
</evidence>
<name>A0A5N6BX40_9ACTN</name>
<organism evidence="2 3">
    <name type="scientific">Microbispora catharanthi</name>
    <dbReference type="NCBI Taxonomy" id="1712871"/>
    <lineage>
        <taxon>Bacteria</taxon>
        <taxon>Bacillati</taxon>
        <taxon>Actinomycetota</taxon>
        <taxon>Actinomycetes</taxon>
        <taxon>Streptosporangiales</taxon>
        <taxon>Streptosporangiaceae</taxon>
        <taxon>Microbispora</taxon>
    </lineage>
</organism>